<feature type="compositionally biased region" description="Polar residues" evidence="1">
    <location>
        <begin position="102"/>
        <end position="116"/>
    </location>
</feature>
<dbReference type="InterPro" id="IPR003141">
    <property type="entry name" value="Pol/His_phosphatase_N"/>
</dbReference>
<dbReference type="SUPFAM" id="SSF89550">
    <property type="entry name" value="PHP domain-like"/>
    <property type="match status" value="1"/>
</dbReference>
<name>X1B3C6_9ZZZZ</name>
<dbReference type="EMBL" id="BART01010565">
    <property type="protein sequence ID" value="GAG89495.1"/>
    <property type="molecule type" value="Genomic_DNA"/>
</dbReference>
<dbReference type="Pfam" id="PF02811">
    <property type="entry name" value="PHP"/>
    <property type="match status" value="1"/>
</dbReference>
<feature type="domain" description="Polymerase/histidinol phosphatase N-terminal" evidence="2">
    <location>
        <begin position="3"/>
        <end position="68"/>
    </location>
</feature>
<dbReference type="GO" id="GO:0035312">
    <property type="term" value="F:5'-3' DNA exonuclease activity"/>
    <property type="evidence" value="ECO:0007669"/>
    <property type="project" value="TreeGrafter"/>
</dbReference>
<dbReference type="PANTHER" id="PTHR42924:SF3">
    <property type="entry name" value="POLYMERASE_HISTIDINOL PHOSPHATASE N-TERMINAL DOMAIN-CONTAINING PROTEIN"/>
    <property type="match status" value="1"/>
</dbReference>
<evidence type="ECO:0000259" key="2">
    <source>
        <dbReference type="SMART" id="SM00481"/>
    </source>
</evidence>
<gene>
    <name evidence="3" type="ORF">S01H4_22912</name>
</gene>
<dbReference type="InterPro" id="IPR004013">
    <property type="entry name" value="PHP_dom"/>
</dbReference>
<dbReference type="InterPro" id="IPR016195">
    <property type="entry name" value="Pol/histidinol_Pase-like"/>
</dbReference>
<organism evidence="3">
    <name type="scientific">marine sediment metagenome</name>
    <dbReference type="NCBI Taxonomy" id="412755"/>
    <lineage>
        <taxon>unclassified sequences</taxon>
        <taxon>metagenomes</taxon>
        <taxon>ecological metagenomes</taxon>
    </lineage>
</organism>
<protein>
    <recommendedName>
        <fullName evidence="2">Polymerase/histidinol phosphatase N-terminal domain-containing protein</fullName>
    </recommendedName>
</protein>
<dbReference type="Gene3D" id="3.20.20.140">
    <property type="entry name" value="Metal-dependent hydrolases"/>
    <property type="match status" value="1"/>
</dbReference>
<dbReference type="AlphaFoldDB" id="X1B3C6"/>
<evidence type="ECO:0000256" key="1">
    <source>
        <dbReference type="SAM" id="MobiDB-lite"/>
    </source>
</evidence>
<dbReference type="SMART" id="SM00481">
    <property type="entry name" value="POLIIIAc"/>
    <property type="match status" value="1"/>
</dbReference>
<reference evidence="3" key="1">
    <citation type="journal article" date="2014" name="Front. Microbiol.">
        <title>High frequency of phylogenetically diverse reductive dehalogenase-homologous genes in deep subseafloor sedimentary metagenomes.</title>
        <authorList>
            <person name="Kawai M."/>
            <person name="Futagami T."/>
            <person name="Toyoda A."/>
            <person name="Takaki Y."/>
            <person name="Nishi S."/>
            <person name="Hori S."/>
            <person name="Arai W."/>
            <person name="Tsubouchi T."/>
            <person name="Morono Y."/>
            <person name="Uchiyama I."/>
            <person name="Ito T."/>
            <person name="Fujiyama A."/>
            <person name="Inagaki F."/>
            <person name="Takami H."/>
        </authorList>
    </citation>
    <scope>NUCLEOTIDE SEQUENCE</scope>
    <source>
        <strain evidence="3">Expedition CK06-06</strain>
    </source>
</reference>
<feature type="region of interest" description="Disordered" evidence="1">
    <location>
        <begin position="96"/>
        <end position="116"/>
    </location>
</feature>
<dbReference type="InterPro" id="IPR052018">
    <property type="entry name" value="PHP_domain"/>
</dbReference>
<accession>X1B3C6</accession>
<dbReference type="PANTHER" id="PTHR42924">
    <property type="entry name" value="EXONUCLEASE"/>
    <property type="match status" value="1"/>
</dbReference>
<proteinExistence type="predicted"/>
<comment type="caution">
    <text evidence="3">The sequence shown here is derived from an EMBL/GenBank/DDBJ whole genome shotgun (WGS) entry which is preliminary data.</text>
</comment>
<dbReference type="GO" id="GO:0004534">
    <property type="term" value="F:5'-3' RNA exonuclease activity"/>
    <property type="evidence" value="ECO:0007669"/>
    <property type="project" value="TreeGrafter"/>
</dbReference>
<evidence type="ECO:0000313" key="3">
    <source>
        <dbReference type="EMBL" id="GAG89495.1"/>
    </source>
</evidence>
<sequence>MFVDLHVHTNASDGTWDRHELIERLLENNIILFSITDHDTIMNSKGMLNELEDYDLRYLIGVEISCTYLKTEYHITAYSFDPGNDFLINLLKANREERSRGENSSMKNLATINSPS</sequence>